<dbReference type="Pfam" id="PF03992">
    <property type="entry name" value="ABM"/>
    <property type="match status" value="1"/>
</dbReference>
<keyword evidence="2" id="KW-0503">Monooxygenase</keyword>
<dbReference type="SUPFAM" id="SSF54909">
    <property type="entry name" value="Dimeric alpha+beta barrel"/>
    <property type="match status" value="1"/>
</dbReference>
<evidence type="ECO:0000313" key="3">
    <source>
        <dbReference type="Proteomes" id="UP000565723"/>
    </source>
</evidence>
<dbReference type="AlphaFoldDB" id="A0A850LHZ6"/>
<keyword evidence="2" id="KW-0560">Oxidoreductase</keyword>
<dbReference type="GO" id="GO:0004497">
    <property type="term" value="F:monooxygenase activity"/>
    <property type="evidence" value="ECO:0007669"/>
    <property type="project" value="UniProtKB-KW"/>
</dbReference>
<name>A0A850LHZ6_9RHOB</name>
<dbReference type="RefSeq" id="WP_044028350.1">
    <property type="nucleotide sequence ID" value="NZ_CP076685.1"/>
</dbReference>
<dbReference type="InterPro" id="IPR011008">
    <property type="entry name" value="Dimeric_a/b-barrel"/>
</dbReference>
<reference evidence="2 3" key="1">
    <citation type="journal article" date="2020" name="Proc. Natl. Acad. Sci. U.S.A.">
        <title>Ecological drivers of bacterial community assembly in synthetic phycospheres.</title>
        <authorList>
            <person name="Fu H."/>
            <person name="Uchimiya M."/>
            <person name="Gore J."/>
            <person name="Moran M.A."/>
        </authorList>
    </citation>
    <scope>NUCLEOTIDE SEQUENCE [LARGE SCALE GENOMIC DNA]</scope>
    <source>
        <strain evidence="2">HF-Din03</strain>
    </source>
</reference>
<organism evidence="2 3">
    <name type="scientific">Ruegeria pomeroyi</name>
    <dbReference type="NCBI Taxonomy" id="89184"/>
    <lineage>
        <taxon>Bacteria</taxon>
        <taxon>Pseudomonadati</taxon>
        <taxon>Pseudomonadota</taxon>
        <taxon>Alphaproteobacteria</taxon>
        <taxon>Rhodobacterales</taxon>
        <taxon>Roseobacteraceae</taxon>
        <taxon>Ruegeria</taxon>
    </lineage>
</organism>
<gene>
    <name evidence="2" type="ORF">HW564_09665</name>
</gene>
<dbReference type="EMBL" id="JABXIY010000024">
    <property type="protein sequence ID" value="NVK97182.1"/>
    <property type="molecule type" value="Genomic_DNA"/>
</dbReference>
<sequence>MREVVIVKSTPQRGKFNAFAELVGKLVSETRDFPGCLGAYLMLAPERNEQVVMHIWETPDALEAYLTWRADRGDFLEINEYLEVEQDFKTYQLA</sequence>
<accession>A0A850LHZ6</accession>
<evidence type="ECO:0000313" key="2">
    <source>
        <dbReference type="EMBL" id="NVK97182.1"/>
    </source>
</evidence>
<dbReference type="Gene3D" id="3.30.70.100">
    <property type="match status" value="1"/>
</dbReference>
<feature type="domain" description="ABM" evidence="1">
    <location>
        <begin position="4"/>
        <end position="66"/>
    </location>
</feature>
<dbReference type="Proteomes" id="UP000565723">
    <property type="component" value="Unassembled WGS sequence"/>
</dbReference>
<dbReference type="InterPro" id="IPR007138">
    <property type="entry name" value="ABM_dom"/>
</dbReference>
<evidence type="ECO:0000259" key="1">
    <source>
        <dbReference type="Pfam" id="PF03992"/>
    </source>
</evidence>
<proteinExistence type="predicted"/>
<protein>
    <submittedName>
        <fullName evidence="2">Antibiotic biosynthesis monooxygenase</fullName>
    </submittedName>
</protein>
<comment type="caution">
    <text evidence="2">The sequence shown here is derived from an EMBL/GenBank/DDBJ whole genome shotgun (WGS) entry which is preliminary data.</text>
</comment>